<feature type="coiled-coil region" evidence="1">
    <location>
        <begin position="64"/>
        <end position="99"/>
    </location>
</feature>
<dbReference type="Proteomes" id="UP001358586">
    <property type="component" value="Chromosome 3"/>
</dbReference>
<name>A0ABR0QM44_GOSAR</name>
<protein>
    <recommendedName>
        <fullName evidence="4">Reverse transcriptase</fullName>
    </recommendedName>
</protein>
<gene>
    <name evidence="2" type="ORF">PVK06_009134</name>
</gene>
<evidence type="ECO:0000313" key="2">
    <source>
        <dbReference type="EMBL" id="KAK5840245.1"/>
    </source>
</evidence>
<keyword evidence="1" id="KW-0175">Coiled coil</keyword>
<evidence type="ECO:0008006" key="4">
    <source>
        <dbReference type="Google" id="ProtNLM"/>
    </source>
</evidence>
<comment type="caution">
    <text evidence="2">The sequence shown here is derived from an EMBL/GenBank/DDBJ whole genome shotgun (WGS) entry which is preliminary data.</text>
</comment>
<organism evidence="2 3">
    <name type="scientific">Gossypium arboreum</name>
    <name type="common">Tree cotton</name>
    <name type="synonym">Gossypium nanking</name>
    <dbReference type="NCBI Taxonomy" id="29729"/>
    <lineage>
        <taxon>Eukaryota</taxon>
        <taxon>Viridiplantae</taxon>
        <taxon>Streptophyta</taxon>
        <taxon>Embryophyta</taxon>
        <taxon>Tracheophyta</taxon>
        <taxon>Spermatophyta</taxon>
        <taxon>Magnoliopsida</taxon>
        <taxon>eudicotyledons</taxon>
        <taxon>Gunneridae</taxon>
        <taxon>Pentapetalae</taxon>
        <taxon>rosids</taxon>
        <taxon>malvids</taxon>
        <taxon>Malvales</taxon>
        <taxon>Malvaceae</taxon>
        <taxon>Malvoideae</taxon>
        <taxon>Gossypium</taxon>
    </lineage>
</organism>
<proteinExistence type="predicted"/>
<evidence type="ECO:0000313" key="3">
    <source>
        <dbReference type="Proteomes" id="UP001358586"/>
    </source>
</evidence>
<evidence type="ECO:0000256" key="1">
    <source>
        <dbReference type="SAM" id="Coils"/>
    </source>
</evidence>
<sequence>MSSIQHLPYSTSDHCPLLFNTASDTITKRSPRFHFEAWWTMEEMIERAIKESWEFSSGLLLEKLERLQVRLEKWASNIRRKRESLKRKLTKELEHLLEKERDDEMLAQIIDTKIHLNLEIDKDELY</sequence>
<reference evidence="2 3" key="1">
    <citation type="submission" date="2023-03" db="EMBL/GenBank/DDBJ databases">
        <title>WGS of Gossypium arboreum.</title>
        <authorList>
            <person name="Yu D."/>
        </authorList>
    </citation>
    <scope>NUCLEOTIDE SEQUENCE [LARGE SCALE GENOMIC DNA]</scope>
    <source>
        <tissue evidence="2">Leaf</tissue>
    </source>
</reference>
<accession>A0ABR0QM44</accession>
<keyword evidence="3" id="KW-1185">Reference proteome</keyword>
<dbReference type="EMBL" id="JARKNE010000003">
    <property type="protein sequence ID" value="KAK5840245.1"/>
    <property type="molecule type" value="Genomic_DNA"/>
</dbReference>